<dbReference type="EMBL" id="CP022684">
    <property type="protein sequence ID" value="AUM14165.1"/>
    <property type="molecule type" value="Genomic_DNA"/>
</dbReference>
<dbReference type="Pfam" id="PF20628">
    <property type="entry name" value="Dyp_perox_C"/>
    <property type="match status" value="1"/>
</dbReference>
<dbReference type="AlphaFoldDB" id="A0A2K9LRT0"/>
<keyword evidence="5" id="KW-0408">Iron</keyword>
<evidence type="ECO:0000256" key="5">
    <source>
        <dbReference type="ARBA" id="ARBA00023004"/>
    </source>
</evidence>
<dbReference type="PANTHER" id="PTHR30521">
    <property type="entry name" value="DEFERROCHELATASE/PEROXIDASE"/>
    <property type="match status" value="1"/>
</dbReference>
<name>A0A2K9LRT0_9GAMM</name>
<dbReference type="OrthoDB" id="3251355at2"/>
<dbReference type="PANTHER" id="PTHR30521:SF0">
    <property type="entry name" value="DYP-TYPE PEROXIDASE FAMILY PROTEIN"/>
    <property type="match status" value="1"/>
</dbReference>
<sequence length="294" mass="32468">MSASQAGILQPVPKVARHLIFTHSLESDPVEQLRRLQDVADGDSIVVGLGQSLLLHLGCDVKGMQDMPALSGSSVEIPSTPASLWIWLRGEDRGDLVVQTLALKQRMAGAFELRDAVDCFMHHDSRDLTGYEDGTENPEGEDAERAALVSSGIEGLDGSSFASIQQWLHNLSHFQALPQTEQDNIFGRHRDTNEEFDSAPESAHVKRSAQESFTPEAFMLRRSMPWNNATQEGLVFLSFGHSLAAFDAIMRRMVGLEDGITDGLFRFTRPVNGAYFWCPPMKDGKLNLSLLKIS</sequence>
<dbReference type="Proteomes" id="UP000235116">
    <property type="component" value="Chromosome"/>
</dbReference>
<keyword evidence="3" id="KW-0479">Metal-binding</keyword>
<evidence type="ECO:0000256" key="1">
    <source>
        <dbReference type="ARBA" id="ARBA00001970"/>
    </source>
</evidence>
<evidence type="ECO:0000256" key="3">
    <source>
        <dbReference type="ARBA" id="ARBA00022723"/>
    </source>
</evidence>
<dbReference type="InterPro" id="IPR048328">
    <property type="entry name" value="Dyp_perox_C"/>
</dbReference>
<feature type="domain" description="Dyp-type peroxidase C-terminal" evidence="6">
    <location>
        <begin position="124"/>
        <end position="281"/>
    </location>
</feature>
<proteinExistence type="predicted"/>
<dbReference type="GO" id="GO:0005829">
    <property type="term" value="C:cytosol"/>
    <property type="evidence" value="ECO:0007669"/>
    <property type="project" value="TreeGrafter"/>
</dbReference>
<keyword evidence="4" id="KW-0560">Oxidoreductase</keyword>
<dbReference type="KEGG" id="kak:Kalk_17800"/>
<dbReference type="PROSITE" id="PS51404">
    <property type="entry name" value="DYP_PEROXIDASE"/>
    <property type="match status" value="1"/>
</dbReference>
<dbReference type="InterPro" id="IPR006314">
    <property type="entry name" value="Dyp_peroxidase"/>
</dbReference>
<dbReference type="GO" id="GO:0020037">
    <property type="term" value="F:heme binding"/>
    <property type="evidence" value="ECO:0007669"/>
    <property type="project" value="InterPro"/>
</dbReference>
<evidence type="ECO:0000313" key="8">
    <source>
        <dbReference type="Proteomes" id="UP000235116"/>
    </source>
</evidence>
<dbReference type="InterPro" id="IPR011008">
    <property type="entry name" value="Dimeric_a/b-barrel"/>
</dbReference>
<comment type="cofactor">
    <cofactor evidence="1">
        <name>heme b</name>
        <dbReference type="ChEBI" id="CHEBI:60344"/>
    </cofactor>
</comment>
<reference evidence="8" key="1">
    <citation type="submission" date="2017-08" db="EMBL/GenBank/DDBJ databases">
        <title>Direct submision.</title>
        <authorList>
            <person name="Kim S.-J."/>
            <person name="Rhee S.-K."/>
        </authorList>
    </citation>
    <scope>NUCLEOTIDE SEQUENCE [LARGE SCALE GENOMIC DNA]</scope>
    <source>
        <strain evidence="8">GI5</strain>
    </source>
</reference>
<accession>A0A2K9LRT0</accession>
<dbReference type="RefSeq" id="WP_101895539.1">
    <property type="nucleotide sequence ID" value="NZ_CP022684.1"/>
</dbReference>
<evidence type="ECO:0000259" key="6">
    <source>
        <dbReference type="Pfam" id="PF20628"/>
    </source>
</evidence>
<organism evidence="7 8">
    <name type="scientific">Ketobacter alkanivorans</name>
    <dbReference type="NCBI Taxonomy" id="1917421"/>
    <lineage>
        <taxon>Bacteria</taxon>
        <taxon>Pseudomonadati</taxon>
        <taxon>Pseudomonadota</taxon>
        <taxon>Gammaproteobacteria</taxon>
        <taxon>Pseudomonadales</taxon>
        <taxon>Ketobacteraceae</taxon>
        <taxon>Ketobacter</taxon>
    </lineage>
</organism>
<dbReference type="GO" id="GO:0046872">
    <property type="term" value="F:metal ion binding"/>
    <property type="evidence" value="ECO:0007669"/>
    <property type="project" value="UniProtKB-KW"/>
</dbReference>
<keyword evidence="8" id="KW-1185">Reference proteome</keyword>
<evidence type="ECO:0000313" key="7">
    <source>
        <dbReference type="EMBL" id="AUM14165.1"/>
    </source>
</evidence>
<evidence type="ECO:0000256" key="2">
    <source>
        <dbReference type="ARBA" id="ARBA00022559"/>
    </source>
</evidence>
<gene>
    <name evidence="7" type="ORF">Kalk_17800</name>
</gene>
<evidence type="ECO:0000256" key="4">
    <source>
        <dbReference type="ARBA" id="ARBA00023002"/>
    </source>
</evidence>
<keyword evidence="2 7" id="KW-0575">Peroxidase</keyword>
<dbReference type="NCBIfam" id="TIGR01413">
    <property type="entry name" value="Dyp_perox_fam"/>
    <property type="match status" value="1"/>
</dbReference>
<dbReference type="GO" id="GO:0004601">
    <property type="term" value="F:peroxidase activity"/>
    <property type="evidence" value="ECO:0007669"/>
    <property type="project" value="UniProtKB-KW"/>
</dbReference>
<protein>
    <submittedName>
        <fullName evidence="7">Peroxidase</fullName>
    </submittedName>
</protein>
<dbReference type="SUPFAM" id="SSF54909">
    <property type="entry name" value="Dimeric alpha+beta barrel"/>
    <property type="match status" value="1"/>
</dbReference>